<dbReference type="EMBL" id="CP143808">
    <property type="protein sequence ID" value="WVO20314.1"/>
    <property type="molecule type" value="Genomic_DNA"/>
</dbReference>
<organism evidence="1 2">
    <name type="scientific">Cryptococcus decagattii</name>
    <dbReference type="NCBI Taxonomy" id="1859122"/>
    <lineage>
        <taxon>Eukaryota</taxon>
        <taxon>Fungi</taxon>
        <taxon>Dikarya</taxon>
        <taxon>Basidiomycota</taxon>
        <taxon>Agaricomycotina</taxon>
        <taxon>Tremellomycetes</taxon>
        <taxon>Tremellales</taxon>
        <taxon>Cryptococcaceae</taxon>
        <taxon>Cryptococcus</taxon>
        <taxon>Cryptococcus gattii species complex</taxon>
    </lineage>
</organism>
<dbReference type="SUPFAM" id="SSF52540">
    <property type="entry name" value="P-loop containing nucleoside triphosphate hydrolases"/>
    <property type="match status" value="1"/>
</dbReference>
<dbReference type="InterPro" id="IPR027417">
    <property type="entry name" value="P-loop_NTPase"/>
</dbReference>
<dbReference type="Proteomes" id="UP001432216">
    <property type="component" value="Chromosome 3"/>
</dbReference>
<dbReference type="InterPro" id="IPR039421">
    <property type="entry name" value="Type_1_exporter"/>
</dbReference>
<proteinExistence type="predicted"/>
<dbReference type="Gene3D" id="3.40.50.300">
    <property type="entry name" value="P-loop containing nucleotide triphosphate hydrolases"/>
    <property type="match status" value="1"/>
</dbReference>
<dbReference type="PANTHER" id="PTHR43394:SF1">
    <property type="entry name" value="ATP-BINDING CASSETTE SUB-FAMILY B MEMBER 10, MITOCHONDRIAL"/>
    <property type="match status" value="1"/>
</dbReference>
<evidence type="ECO:0000313" key="2">
    <source>
        <dbReference type="Proteomes" id="UP001432216"/>
    </source>
</evidence>
<reference evidence="1 2" key="1">
    <citation type="submission" date="2024-01" db="EMBL/GenBank/DDBJ databases">
        <title>Comparative genomics of Cryptococcus and Kwoniella reveals pathogenesis evolution and contrasting modes of karyotype evolution via chromosome fusion or intercentromeric recombination.</title>
        <authorList>
            <person name="Coelho M.A."/>
            <person name="David-Palma M."/>
            <person name="Shea T."/>
            <person name="Bowers K."/>
            <person name="McGinley-Smith S."/>
            <person name="Mohammad A.W."/>
            <person name="Gnirke A."/>
            <person name="Yurkov A.M."/>
            <person name="Nowrousian M."/>
            <person name="Sun S."/>
            <person name="Cuomo C.A."/>
            <person name="Heitman J."/>
        </authorList>
    </citation>
    <scope>NUCLEOTIDE SEQUENCE [LARGE SCALE GENOMIC DNA]</scope>
    <source>
        <strain evidence="1 2">7685027</strain>
    </source>
</reference>
<evidence type="ECO:0008006" key="3">
    <source>
        <dbReference type="Google" id="ProtNLM"/>
    </source>
</evidence>
<protein>
    <recommendedName>
        <fullName evidence="3">ABC transporter domain-containing protein</fullName>
    </recommendedName>
</protein>
<sequence length="133" mass="14926">MPGGEKQLLALMRALARDMNILLLNEATSSVDGGTDALIQRIIQSQLKSVTLISIAYRLHTLAYYDRILVLDGGRVAEFDSLGIQRQDLLRLCRDASYAMQAAKNRESLFNRWTIADAWAQNGIRASKWPHLP</sequence>
<dbReference type="PANTHER" id="PTHR43394">
    <property type="entry name" value="ATP-DEPENDENT PERMEASE MDL1, MITOCHONDRIAL"/>
    <property type="match status" value="1"/>
</dbReference>
<dbReference type="RefSeq" id="XP_064719554.1">
    <property type="nucleotide sequence ID" value="XM_064863482.1"/>
</dbReference>
<evidence type="ECO:0000313" key="1">
    <source>
        <dbReference type="EMBL" id="WVO20314.1"/>
    </source>
</evidence>
<dbReference type="GeneID" id="89988383"/>
<name>A0ABZ2APY5_9TREE</name>
<gene>
    <name evidence="1" type="ORF">IAS62_001608</name>
</gene>
<accession>A0ABZ2APY5</accession>
<keyword evidence="2" id="KW-1185">Reference proteome</keyword>